<dbReference type="PANTHER" id="PTHR40047:SF1">
    <property type="entry name" value="UPF0703 PROTEIN YCGQ"/>
    <property type="match status" value="1"/>
</dbReference>
<dbReference type="InterPro" id="IPR048447">
    <property type="entry name" value="DUF1980_C"/>
</dbReference>
<reference evidence="2 3" key="1">
    <citation type="submission" date="2016-01" db="EMBL/GenBank/DDBJ databases">
        <title>Genome Sequences of Twelve Sporeforming Bacillus Species Isolated from Foods.</title>
        <authorList>
            <person name="Berendsen E.M."/>
            <person name="Wells-Bennik M.H."/>
            <person name="Krawcyk A.O."/>
            <person name="De Jong A."/>
            <person name="Holsappel S."/>
            <person name="Eijlander R.T."/>
            <person name="Kuipers O.P."/>
        </authorList>
    </citation>
    <scope>NUCLEOTIDE SEQUENCE [LARGE SCALE GENOMIC DNA]</scope>
    <source>
        <strain evidence="2 3">B4102</strain>
    </source>
</reference>
<name>A0A150KLA1_9BACI</name>
<protein>
    <recommendedName>
        <fullName evidence="1">DUF1980 domain-containing protein</fullName>
    </recommendedName>
</protein>
<proteinExistence type="predicted"/>
<dbReference type="AlphaFoldDB" id="A0A150KLA1"/>
<dbReference type="PATRIC" id="fig|46224.3.peg.1034"/>
<feature type="domain" description="DUF1980" evidence="1">
    <location>
        <begin position="6"/>
        <end position="52"/>
    </location>
</feature>
<dbReference type="PANTHER" id="PTHR40047">
    <property type="entry name" value="UPF0703 PROTEIN YCGQ"/>
    <property type="match status" value="1"/>
</dbReference>
<evidence type="ECO:0000313" key="3">
    <source>
        <dbReference type="Proteomes" id="UP000075666"/>
    </source>
</evidence>
<evidence type="ECO:0000313" key="2">
    <source>
        <dbReference type="EMBL" id="KYC89884.1"/>
    </source>
</evidence>
<sequence length="58" mass="6774">MAKGDVTKLEEDTWVRVKGRLNKQEYHSMTIPVLDIQSIEKINQPKQPYVYDIGIKID</sequence>
<organism evidence="2 3">
    <name type="scientific">Heyndrickxia sporothermodurans</name>
    <dbReference type="NCBI Taxonomy" id="46224"/>
    <lineage>
        <taxon>Bacteria</taxon>
        <taxon>Bacillati</taxon>
        <taxon>Bacillota</taxon>
        <taxon>Bacilli</taxon>
        <taxon>Bacillales</taxon>
        <taxon>Bacillaceae</taxon>
        <taxon>Heyndrickxia</taxon>
    </lineage>
</organism>
<gene>
    <name evidence="2" type="ORF">B4102_3891</name>
</gene>
<keyword evidence="3" id="KW-1185">Reference proteome</keyword>
<accession>A0A150KLA1</accession>
<dbReference type="Pfam" id="PF21537">
    <property type="entry name" value="DUF1980_C"/>
    <property type="match status" value="1"/>
</dbReference>
<dbReference type="InterPro" id="IPR052955">
    <property type="entry name" value="UPF0703_membrane_permease"/>
</dbReference>
<dbReference type="Proteomes" id="UP000075666">
    <property type="component" value="Unassembled WGS sequence"/>
</dbReference>
<comment type="caution">
    <text evidence="2">The sequence shown here is derived from an EMBL/GenBank/DDBJ whole genome shotgun (WGS) entry which is preliminary data.</text>
</comment>
<evidence type="ECO:0000259" key="1">
    <source>
        <dbReference type="Pfam" id="PF21537"/>
    </source>
</evidence>
<dbReference type="EMBL" id="LQYN01000129">
    <property type="protein sequence ID" value="KYC89884.1"/>
    <property type="molecule type" value="Genomic_DNA"/>
</dbReference>